<dbReference type="EMBL" id="OU015569">
    <property type="protein sequence ID" value="CAG5094611.1"/>
    <property type="molecule type" value="Genomic_DNA"/>
</dbReference>
<organism evidence="1 2">
    <name type="scientific">Oikopleura dioica</name>
    <name type="common">Tunicate</name>
    <dbReference type="NCBI Taxonomy" id="34765"/>
    <lineage>
        <taxon>Eukaryota</taxon>
        <taxon>Metazoa</taxon>
        <taxon>Chordata</taxon>
        <taxon>Tunicata</taxon>
        <taxon>Appendicularia</taxon>
        <taxon>Copelata</taxon>
        <taxon>Oikopleuridae</taxon>
        <taxon>Oikopleura</taxon>
    </lineage>
</organism>
<proteinExistence type="predicted"/>
<dbReference type="Proteomes" id="UP001158576">
    <property type="component" value="Chromosome XSR"/>
</dbReference>
<sequence>MTEKICFDRNSVSSVHDFQVKGTFRIFTETFLSDLLIDNECQCEGEPVNPVLPLELVFVIDGSDSFNQGVRNQRGLIEKEASFKYTCEWVANFVKSINPSHYPAVVVSVFQFSGQKSHEARYKPGSGGLASTSIDGVKDWHYKTILKPTLLRPNMSTVNLVDTIKKQEQLDSNCQLFLCLQDLGMSNFLAQMDQAVPRELGATAVERAMIILTNGNNWDLNTLKRWDEPTVVTDKARVAALLSKSYNNVVPICVQDEPLDPEAKQFVSSKLSKPRNTGIVVENNKFFEQLAAAKTALLQRLKLN</sequence>
<dbReference type="InterPro" id="IPR036465">
    <property type="entry name" value="vWFA_dom_sf"/>
</dbReference>
<dbReference type="SUPFAM" id="SSF53300">
    <property type="entry name" value="vWA-like"/>
    <property type="match status" value="1"/>
</dbReference>
<keyword evidence="2" id="KW-1185">Reference proteome</keyword>
<dbReference type="Gene3D" id="3.40.50.410">
    <property type="entry name" value="von Willebrand factor, type A domain"/>
    <property type="match status" value="1"/>
</dbReference>
<name>A0ABN7S7N2_OIKDI</name>
<accession>A0ABN7S7N2</accession>
<reference evidence="1 2" key="1">
    <citation type="submission" date="2021-04" db="EMBL/GenBank/DDBJ databases">
        <authorList>
            <person name="Bliznina A."/>
        </authorList>
    </citation>
    <scope>NUCLEOTIDE SEQUENCE [LARGE SCALE GENOMIC DNA]</scope>
</reference>
<gene>
    <name evidence="1" type="ORF">OKIOD_LOCUS5267</name>
</gene>
<evidence type="ECO:0000313" key="1">
    <source>
        <dbReference type="EMBL" id="CAG5094611.1"/>
    </source>
</evidence>
<evidence type="ECO:0000313" key="2">
    <source>
        <dbReference type="Proteomes" id="UP001158576"/>
    </source>
</evidence>
<protein>
    <submittedName>
        <fullName evidence="1">Oidioi.mRNA.OKI2018_I69.XSR.g13709.t1.cds</fullName>
    </submittedName>
</protein>